<dbReference type="Gene3D" id="3.40.50.200">
    <property type="entry name" value="Peptidase S8/S53 domain"/>
    <property type="match status" value="1"/>
</dbReference>
<dbReference type="GO" id="GO:0005576">
    <property type="term" value="C:extracellular region"/>
    <property type="evidence" value="ECO:0007669"/>
    <property type="project" value="UniProtKB-ARBA"/>
</dbReference>
<dbReference type="SMR" id="B4Y0M5"/>
<dbReference type="InterPro" id="IPR050131">
    <property type="entry name" value="Peptidase_S8_subtilisin-like"/>
</dbReference>
<evidence type="ECO:0000259" key="9">
    <source>
        <dbReference type="Pfam" id="PF00082"/>
    </source>
</evidence>
<proteinExistence type="inferred from homology"/>
<organism evidence="11">
    <name type="scientific">Pochonia chlamydosporia var. catenulata</name>
    <dbReference type="NCBI Taxonomy" id="132164"/>
    <lineage>
        <taxon>Eukaryota</taxon>
        <taxon>Fungi</taxon>
        <taxon>Dikarya</taxon>
        <taxon>Ascomycota</taxon>
        <taxon>Pezizomycotina</taxon>
        <taxon>Sordariomycetes</taxon>
        <taxon>Hypocreomycetidae</taxon>
        <taxon>Hypocreales</taxon>
        <taxon>Clavicipitaceae</taxon>
        <taxon>Pochonia</taxon>
    </lineage>
</organism>
<dbReference type="Gene3D" id="3.30.70.80">
    <property type="entry name" value="Peptidase S8 propeptide/proteinase inhibitor I9"/>
    <property type="match status" value="1"/>
</dbReference>
<keyword evidence="3 8" id="KW-0732">Signal</keyword>
<dbReference type="PROSITE" id="PS51892">
    <property type="entry name" value="SUBTILASE"/>
    <property type="match status" value="1"/>
</dbReference>
<evidence type="ECO:0000313" key="11">
    <source>
        <dbReference type="EMBL" id="ABZ81841.1"/>
    </source>
</evidence>
<feature type="domain" description="Inhibitor I9" evidence="10">
    <location>
        <begin position="40"/>
        <end position="104"/>
    </location>
</feature>
<feature type="active site" description="Charge relay system" evidence="6">
    <location>
        <position position="333"/>
    </location>
</feature>
<dbReference type="InterPro" id="IPR036852">
    <property type="entry name" value="Peptidase_S8/S53_dom_sf"/>
</dbReference>
<dbReference type="InterPro" id="IPR022398">
    <property type="entry name" value="Peptidase_S8_His-AS"/>
</dbReference>
<feature type="active site" description="Charge relay system" evidence="6">
    <location>
        <position position="178"/>
    </location>
</feature>
<feature type="active site" description="Charge relay system" evidence="6">
    <location>
        <position position="147"/>
    </location>
</feature>
<keyword evidence="2 6" id="KW-0645">Protease</keyword>
<dbReference type="GO" id="GO:0006508">
    <property type="term" value="P:proteolysis"/>
    <property type="evidence" value="ECO:0007669"/>
    <property type="project" value="UniProtKB-KW"/>
</dbReference>
<name>B4Y0M5_METCM</name>
<dbReference type="Pfam" id="PF00082">
    <property type="entry name" value="Peptidase_S8"/>
    <property type="match status" value="1"/>
</dbReference>
<feature type="chain" id="PRO_5012248977" evidence="8">
    <location>
        <begin position="16"/>
        <end position="387"/>
    </location>
</feature>
<dbReference type="PROSITE" id="PS00138">
    <property type="entry name" value="SUBTILASE_SER"/>
    <property type="match status" value="1"/>
</dbReference>
<dbReference type="InterPro" id="IPR023827">
    <property type="entry name" value="Peptidase_S8_Asp-AS"/>
</dbReference>
<evidence type="ECO:0000256" key="7">
    <source>
        <dbReference type="RuleBase" id="RU003355"/>
    </source>
</evidence>
<keyword evidence="4 6" id="KW-0378">Hydrolase</keyword>
<evidence type="ECO:0000256" key="3">
    <source>
        <dbReference type="ARBA" id="ARBA00022729"/>
    </source>
</evidence>
<dbReference type="SUPFAM" id="SSF54897">
    <property type="entry name" value="Protease propeptides/inhibitors"/>
    <property type="match status" value="1"/>
</dbReference>
<dbReference type="PROSITE" id="PS00136">
    <property type="entry name" value="SUBTILASE_ASP"/>
    <property type="match status" value="1"/>
</dbReference>
<dbReference type="PANTHER" id="PTHR43806">
    <property type="entry name" value="PEPTIDASE S8"/>
    <property type="match status" value="1"/>
</dbReference>
<sequence length="387" mass="39961">MQLSVLLTLLPAVLAAPAIVEQRAEPAPLFTPKSSVIAGKYIVKFKDGVARFAADEATSALSSKADHVYSHLFNGFAGSLTKEELKTLRNHPDVDFIEKDAVMTANAIVEQQGAPWGLGRISNRQKGSTTYRYDDSAGNGACVYVLDTGIETSHPEFEGRATWLKSFIDGEDNDGHGHGTHCAGTIGSKTYGVAKKAKIFAVKVLDNGGSGTYAGVIAGMEFVSQDYKTQGCPNGAIASMSLGGPFSATVNKAAAAMVSSGVFLAVAAGNDGADAARFSPASEVTACTVGATTSADTRSSFSNFGKVVDIFAPGSAILSTWINGGTRSISGTSMATPHVAGLAAYLNALQGVVDPAALCKKIQDTATKNVLTGVPASTVNFLAYNSV</sequence>
<dbReference type="Pfam" id="PF05922">
    <property type="entry name" value="Inhibitor_I9"/>
    <property type="match status" value="1"/>
</dbReference>
<evidence type="ECO:0000256" key="2">
    <source>
        <dbReference type="ARBA" id="ARBA00022670"/>
    </source>
</evidence>
<dbReference type="InterPro" id="IPR023828">
    <property type="entry name" value="Peptidase_S8_Ser-AS"/>
</dbReference>
<dbReference type="CDD" id="cd04077">
    <property type="entry name" value="Peptidases_S8_PCSK9_ProteinaseK_like"/>
    <property type="match status" value="1"/>
</dbReference>
<protein>
    <submittedName>
        <fullName evidence="11">Alkaline serine protease</fullName>
    </submittedName>
</protein>
<dbReference type="PRINTS" id="PR00723">
    <property type="entry name" value="SUBTILISIN"/>
</dbReference>
<dbReference type="InterPro" id="IPR000209">
    <property type="entry name" value="Peptidase_S8/S53_dom"/>
</dbReference>
<evidence type="ECO:0000256" key="5">
    <source>
        <dbReference type="ARBA" id="ARBA00022825"/>
    </source>
</evidence>
<evidence type="ECO:0000256" key="6">
    <source>
        <dbReference type="PROSITE-ProRule" id="PRU01240"/>
    </source>
</evidence>
<evidence type="ECO:0000256" key="1">
    <source>
        <dbReference type="ARBA" id="ARBA00011073"/>
    </source>
</evidence>
<reference evidence="11" key="1">
    <citation type="journal article" date="2009" name="Ann. Appl. Biol.">
        <title>Use of real-time quantitative PCR to investigate root and gall colonisation by co-inoculated isolates of the nematophagous fungus Pochonia chlamydosporia.</title>
        <authorList>
            <person name="Atkins S.D."/>
            <person name="Peteira B."/>
            <person name="Clark I.M."/>
            <person name="Kerry B.R."/>
            <person name="Hirsch P.R."/>
        </authorList>
    </citation>
    <scope>NUCLEOTIDE SEQUENCE</scope>
    <source>
        <strain evidence="11">IMI SD 187</strain>
        <tissue evidence="11">Mycelium</tissue>
    </source>
</reference>
<evidence type="ECO:0000256" key="4">
    <source>
        <dbReference type="ARBA" id="ARBA00022801"/>
    </source>
</evidence>
<dbReference type="GO" id="GO:0004252">
    <property type="term" value="F:serine-type endopeptidase activity"/>
    <property type="evidence" value="ECO:0007669"/>
    <property type="project" value="UniProtKB-UniRule"/>
</dbReference>
<feature type="signal peptide" evidence="8">
    <location>
        <begin position="1"/>
        <end position="15"/>
    </location>
</feature>
<keyword evidence="5 6" id="KW-0720">Serine protease</keyword>
<gene>
    <name evidence="11" type="primary">vcp1</name>
</gene>
<dbReference type="InterPro" id="IPR010259">
    <property type="entry name" value="S8pro/Inhibitor_I9"/>
</dbReference>
<dbReference type="EMBL" id="EU266590">
    <property type="protein sequence ID" value="ABZ81841.1"/>
    <property type="molecule type" value="Genomic_DNA"/>
</dbReference>
<dbReference type="MEROPS" id="S08.056"/>
<dbReference type="InterPro" id="IPR034193">
    <property type="entry name" value="PCSK9_ProteinaseK-like"/>
</dbReference>
<dbReference type="InterPro" id="IPR015500">
    <property type="entry name" value="Peptidase_S8_subtilisin-rel"/>
</dbReference>
<evidence type="ECO:0000256" key="8">
    <source>
        <dbReference type="SAM" id="SignalP"/>
    </source>
</evidence>
<dbReference type="SUPFAM" id="SSF52743">
    <property type="entry name" value="Subtilisin-like"/>
    <property type="match status" value="1"/>
</dbReference>
<comment type="similarity">
    <text evidence="1 6 7">Belongs to the peptidase S8 family.</text>
</comment>
<dbReference type="FunFam" id="3.40.50.200:FF:000014">
    <property type="entry name" value="Proteinase K"/>
    <property type="match status" value="1"/>
</dbReference>
<accession>B4Y0M5</accession>
<dbReference type="InterPro" id="IPR037045">
    <property type="entry name" value="S8pro/Inhibitor_I9_sf"/>
</dbReference>
<feature type="domain" description="Peptidase S8/S53" evidence="9">
    <location>
        <begin position="138"/>
        <end position="373"/>
    </location>
</feature>
<dbReference type="PROSITE" id="PS00137">
    <property type="entry name" value="SUBTILASE_HIS"/>
    <property type="match status" value="1"/>
</dbReference>
<dbReference type="AlphaFoldDB" id="B4Y0M5"/>
<dbReference type="PANTHER" id="PTHR43806:SF58">
    <property type="entry name" value="ALKALINE PROTEASE 1-RELATED"/>
    <property type="match status" value="1"/>
</dbReference>
<evidence type="ECO:0000259" key="10">
    <source>
        <dbReference type="Pfam" id="PF05922"/>
    </source>
</evidence>